<reference evidence="1 2" key="2">
    <citation type="submission" date="2018-12" db="EMBL/GenBank/DDBJ databases">
        <title>Nakamurella antarcticus sp. nov., isolated from Antarctica South Shetland Islands soil.</title>
        <authorList>
            <person name="Peng F."/>
        </authorList>
    </citation>
    <scope>NUCLEOTIDE SEQUENCE [LARGE SCALE GENOMIC DNA]</scope>
    <source>
        <strain evidence="1 2">S14-144</strain>
    </source>
</reference>
<organism evidence="1 2">
    <name type="scientific">Nakamurella antarctica</name>
    <dbReference type="NCBI Taxonomy" id="1902245"/>
    <lineage>
        <taxon>Bacteria</taxon>
        <taxon>Bacillati</taxon>
        <taxon>Actinomycetota</taxon>
        <taxon>Actinomycetes</taxon>
        <taxon>Nakamurellales</taxon>
        <taxon>Nakamurellaceae</taxon>
        <taxon>Nakamurella</taxon>
    </lineage>
</organism>
<name>A0A3G8ZWX6_9ACTN</name>
<dbReference type="KEGG" id="nak:EH165_10750"/>
<keyword evidence="2" id="KW-1185">Reference proteome</keyword>
<reference evidence="1 2" key="1">
    <citation type="submission" date="2018-11" db="EMBL/GenBank/DDBJ databases">
        <authorList>
            <person name="Da X."/>
        </authorList>
    </citation>
    <scope>NUCLEOTIDE SEQUENCE [LARGE SCALE GENOMIC DNA]</scope>
    <source>
        <strain evidence="1 2">S14-144</strain>
    </source>
</reference>
<dbReference type="OrthoDB" id="3396763at2"/>
<dbReference type="NCBIfam" id="TIGR03089">
    <property type="entry name" value="TIGR03089 family protein"/>
    <property type="match status" value="1"/>
</dbReference>
<dbReference type="SUPFAM" id="SSF56801">
    <property type="entry name" value="Acetyl-CoA synthetase-like"/>
    <property type="match status" value="1"/>
</dbReference>
<dbReference type="InterPro" id="IPR017523">
    <property type="entry name" value="Rv3268"/>
</dbReference>
<dbReference type="Proteomes" id="UP000268084">
    <property type="component" value="Chromosome"/>
</dbReference>
<evidence type="ECO:0000313" key="2">
    <source>
        <dbReference type="Proteomes" id="UP000268084"/>
    </source>
</evidence>
<proteinExistence type="predicted"/>
<protein>
    <submittedName>
        <fullName evidence="1">TIGR03089 family protein</fullName>
    </submittedName>
</protein>
<dbReference type="Gene3D" id="3.40.50.12780">
    <property type="entry name" value="N-terminal domain of ligase-like"/>
    <property type="match status" value="1"/>
</dbReference>
<dbReference type="RefSeq" id="WP_124799445.1">
    <property type="nucleotide sequence ID" value="NZ_CP034170.1"/>
</dbReference>
<sequence>MTPPNPTVAACIAAMAVDPSRPRLTFYSVAGDRTELSGTVLLNWGAKVAGLLIDELGARIGDTVAVMIPDGWQKAGILLGAWWAGMVVTDSDDAGAAAAFVAQGEDASCDEIFVVSGHPFGFPSTNVAAHQRDYTSSVQIQADQFMSRVAVPDTQSAVLDGLTVGAAGEATWAAAEQLSPTDRVLTVGPWSLTGEVFSNLWGPIAAGAQVIHCADAATADLRHRAVAESATVTIGVTIAGVPRLR</sequence>
<accession>A0A3G8ZWX6</accession>
<dbReference type="InterPro" id="IPR042099">
    <property type="entry name" value="ANL_N_sf"/>
</dbReference>
<dbReference type="AlphaFoldDB" id="A0A3G8ZWX6"/>
<gene>
    <name evidence="1" type="ORF">EH165_10750</name>
</gene>
<evidence type="ECO:0000313" key="1">
    <source>
        <dbReference type="EMBL" id="AZI58536.1"/>
    </source>
</evidence>
<dbReference type="EMBL" id="CP034170">
    <property type="protein sequence ID" value="AZI58536.1"/>
    <property type="molecule type" value="Genomic_DNA"/>
</dbReference>